<evidence type="ECO:0000313" key="1">
    <source>
        <dbReference type="EMBL" id="DAF58789.1"/>
    </source>
</evidence>
<sequence length="52" mass="5904">MELLILLQLGQEQMQVVKLALKLAVAALQSARIRIILTLLLSLVQLKITQWH</sequence>
<proteinExistence type="predicted"/>
<protein>
    <submittedName>
        <fullName evidence="1">Uncharacterized protein</fullName>
    </submittedName>
</protein>
<accession>A0A8S5T617</accession>
<name>A0A8S5T617_9CAUD</name>
<reference evidence="1" key="1">
    <citation type="journal article" date="2021" name="Proc. Natl. Acad. Sci. U.S.A.">
        <title>A Catalog of Tens of Thousands of Viruses from Human Metagenomes Reveals Hidden Associations with Chronic Diseases.</title>
        <authorList>
            <person name="Tisza M.J."/>
            <person name="Buck C.B."/>
        </authorList>
    </citation>
    <scope>NUCLEOTIDE SEQUENCE</scope>
    <source>
        <strain evidence="1">CtxMM9</strain>
    </source>
</reference>
<dbReference type="EMBL" id="BK032759">
    <property type="protein sequence ID" value="DAF58789.1"/>
    <property type="molecule type" value="Genomic_DNA"/>
</dbReference>
<organism evidence="1">
    <name type="scientific">Siphoviridae sp. ctxMM9</name>
    <dbReference type="NCBI Taxonomy" id="2827973"/>
    <lineage>
        <taxon>Viruses</taxon>
        <taxon>Duplodnaviria</taxon>
        <taxon>Heunggongvirae</taxon>
        <taxon>Uroviricota</taxon>
        <taxon>Caudoviricetes</taxon>
    </lineage>
</organism>